<evidence type="ECO:0000313" key="3">
    <source>
        <dbReference type="Proteomes" id="UP000001937"/>
    </source>
</evidence>
<dbReference type="PANTHER" id="PTHR33121:SF70">
    <property type="entry name" value="SIGNALING PROTEIN YKOW"/>
    <property type="match status" value="1"/>
</dbReference>
<organism evidence="2 3">
    <name type="scientific">Frankia casuarinae (strain DSM 45818 / CECT 9043 / HFP020203 / CcI3)</name>
    <dbReference type="NCBI Taxonomy" id="106370"/>
    <lineage>
        <taxon>Bacteria</taxon>
        <taxon>Bacillati</taxon>
        <taxon>Actinomycetota</taxon>
        <taxon>Actinomycetes</taxon>
        <taxon>Frankiales</taxon>
        <taxon>Frankiaceae</taxon>
        <taxon>Frankia</taxon>
    </lineage>
</organism>
<dbReference type="KEGG" id="fra:Francci3_3515"/>
<dbReference type="RefSeq" id="WP_011437893.1">
    <property type="nucleotide sequence ID" value="NC_007777.1"/>
</dbReference>
<dbReference type="STRING" id="106370.Francci3_3515"/>
<dbReference type="eggNOG" id="COG2200">
    <property type="taxonomic scope" value="Bacteria"/>
</dbReference>
<sequence length="302" mass="32542">MTAPTSDAGTPPDDAGTPPDLTLVPALYAAFDDGSLRLHFQPEVDLRNGSVPGMEAHPRWLHPERGVLGPADFMPIAAAAGLVHQVDQWVLRMAVTEARTWHRMAVGTPIRPPRLWVNIDGRQLASLAFAAEVDRLVSGRVLPAGAIGLEFSEQTLGLAAPMVPRLLTRLRALGVAIAVGSFGTWLGSLAVLDQLPLNLVKIDGLFLRATMKDLEGEAVLAAIVRLAHQRGLPVVADDVDTARLASRVVDLDCDRAIGPVFCPPVPVEDARMIALGRGRPDRWYKPSHSDDRMREWARAAAG</sequence>
<dbReference type="PANTHER" id="PTHR33121">
    <property type="entry name" value="CYCLIC DI-GMP PHOSPHODIESTERASE PDEF"/>
    <property type="match status" value="1"/>
</dbReference>
<dbReference type="AlphaFoldDB" id="Q2J774"/>
<dbReference type="GO" id="GO:0071111">
    <property type="term" value="F:cyclic-guanylate-specific phosphodiesterase activity"/>
    <property type="evidence" value="ECO:0007669"/>
    <property type="project" value="InterPro"/>
</dbReference>
<dbReference type="InterPro" id="IPR001633">
    <property type="entry name" value="EAL_dom"/>
</dbReference>
<dbReference type="PhylomeDB" id="Q2J774"/>
<keyword evidence="3" id="KW-1185">Reference proteome</keyword>
<dbReference type="InterPro" id="IPR035919">
    <property type="entry name" value="EAL_sf"/>
</dbReference>
<dbReference type="InterPro" id="IPR050706">
    <property type="entry name" value="Cyclic-di-GMP_PDE-like"/>
</dbReference>
<dbReference type="HOGENOM" id="CLU_000445_70_10_11"/>
<dbReference type="EMBL" id="CP000249">
    <property type="protein sequence ID" value="ABD12868.1"/>
    <property type="molecule type" value="Genomic_DNA"/>
</dbReference>
<protein>
    <submittedName>
        <fullName evidence="2">Diguanylate phosphodiesterase (EAL domain)</fullName>
    </submittedName>
</protein>
<feature type="domain" description="EAL" evidence="1">
    <location>
        <begin position="20"/>
        <end position="278"/>
    </location>
</feature>
<gene>
    <name evidence="2" type="ordered locus">Francci3_3515</name>
</gene>
<dbReference type="Proteomes" id="UP000001937">
    <property type="component" value="Chromosome"/>
</dbReference>
<dbReference type="Pfam" id="PF00563">
    <property type="entry name" value="EAL"/>
    <property type="match status" value="1"/>
</dbReference>
<dbReference type="SUPFAM" id="SSF141868">
    <property type="entry name" value="EAL domain-like"/>
    <property type="match status" value="1"/>
</dbReference>
<name>Q2J774_FRACC</name>
<proteinExistence type="predicted"/>
<reference evidence="2 3" key="1">
    <citation type="journal article" date="2007" name="Genome Res.">
        <title>Genome characteristics of facultatively symbiotic Frankia sp. strains reflect host range and host plant biogeography.</title>
        <authorList>
            <person name="Normand P."/>
            <person name="Lapierre P."/>
            <person name="Tisa L.S."/>
            <person name="Gogarten J.P."/>
            <person name="Alloisio N."/>
            <person name="Bagnarol E."/>
            <person name="Bassi C.A."/>
            <person name="Berry A.M."/>
            <person name="Bickhart D.M."/>
            <person name="Choisne N."/>
            <person name="Couloux A."/>
            <person name="Cournoyer B."/>
            <person name="Cruveiller S."/>
            <person name="Daubin V."/>
            <person name="Demange N."/>
            <person name="Francino M.P."/>
            <person name="Goltsman E."/>
            <person name="Huang Y."/>
            <person name="Kopp O.R."/>
            <person name="Labarre L."/>
            <person name="Lapidus A."/>
            <person name="Lavire C."/>
            <person name="Marechal J."/>
            <person name="Martinez M."/>
            <person name="Mastronunzio J.E."/>
            <person name="Mullin B.C."/>
            <person name="Niemann J."/>
            <person name="Pujic P."/>
            <person name="Rawnsley T."/>
            <person name="Rouy Z."/>
            <person name="Schenowitz C."/>
            <person name="Sellstedt A."/>
            <person name="Tavares F."/>
            <person name="Tomkins J.P."/>
            <person name="Vallenet D."/>
            <person name="Valverde C."/>
            <person name="Wall L.G."/>
            <person name="Wang Y."/>
            <person name="Medigue C."/>
            <person name="Benson D.R."/>
        </authorList>
    </citation>
    <scope>NUCLEOTIDE SEQUENCE [LARGE SCALE GENOMIC DNA]</scope>
    <source>
        <strain evidence="3">DSM 45818 / CECT 9043 / CcI3</strain>
    </source>
</reference>
<dbReference type="PROSITE" id="PS50883">
    <property type="entry name" value="EAL"/>
    <property type="match status" value="1"/>
</dbReference>
<evidence type="ECO:0000313" key="2">
    <source>
        <dbReference type="EMBL" id="ABD12868.1"/>
    </source>
</evidence>
<dbReference type="SMART" id="SM00052">
    <property type="entry name" value="EAL"/>
    <property type="match status" value="1"/>
</dbReference>
<evidence type="ECO:0000259" key="1">
    <source>
        <dbReference type="PROSITE" id="PS50883"/>
    </source>
</evidence>
<dbReference type="CDD" id="cd01948">
    <property type="entry name" value="EAL"/>
    <property type="match status" value="1"/>
</dbReference>
<accession>Q2J774</accession>
<dbReference type="OrthoDB" id="23692at2"/>
<dbReference type="Gene3D" id="3.20.20.450">
    <property type="entry name" value="EAL domain"/>
    <property type="match status" value="1"/>
</dbReference>